<feature type="region of interest" description="Disordered" evidence="1">
    <location>
        <begin position="41"/>
        <end position="99"/>
    </location>
</feature>
<protein>
    <submittedName>
        <fullName evidence="2">DUF6153 family protein</fullName>
    </submittedName>
</protein>
<accession>A0ABU8GC45</accession>
<sequence length="146" mass="14554">MTARAQRHRARPSSGRWRALLVLGLLAGLFGMHALAPGGIGGEHAGPRHRVTAESGAEAQSGTEAEAEPGAEAHEGCPGGCGSDHAQHADPTCASGAVKGGPTLPGLVPDPVAVPVTADALCAYAVAPPDGARAPPSLAELQLLRI</sequence>
<dbReference type="Pfam" id="PF19650">
    <property type="entry name" value="DUF6153"/>
    <property type="match status" value="1"/>
</dbReference>
<evidence type="ECO:0000313" key="2">
    <source>
        <dbReference type="EMBL" id="MEI5610769.1"/>
    </source>
</evidence>
<evidence type="ECO:0000313" key="3">
    <source>
        <dbReference type="Proteomes" id="UP001365781"/>
    </source>
</evidence>
<dbReference type="InterPro" id="IPR046151">
    <property type="entry name" value="DUF6153"/>
</dbReference>
<dbReference type="RefSeq" id="WP_336542997.1">
    <property type="nucleotide sequence ID" value="NZ_JBBAYL010000013.1"/>
</dbReference>
<name>A0ABU8GC45_9ACTN</name>
<proteinExistence type="predicted"/>
<evidence type="ECO:0000256" key="1">
    <source>
        <dbReference type="SAM" id="MobiDB-lite"/>
    </source>
</evidence>
<keyword evidence="3" id="KW-1185">Reference proteome</keyword>
<dbReference type="EMBL" id="JBBAYM010000009">
    <property type="protein sequence ID" value="MEI5610769.1"/>
    <property type="molecule type" value="Genomic_DNA"/>
</dbReference>
<organism evidence="2 3">
    <name type="scientific">Streptomyces brasiliscabiei</name>
    <dbReference type="NCBI Taxonomy" id="2736302"/>
    <lineage>
        <taxon>Bacteria</taxon>
        <taxon>Bacillati</taxon>
        <taxon>Actinomycetota</taxon>
        <taxon>Actinomycetes</taxon>
        <taxon>Kitasatosporales</taxon>
        <taxon>Streptomycetaceae</taxon>
        <taxon>Streptomyces</taxon>
    </lineage>
</organism>
<dbReference type="Proteomes" id="UP001365781">
    <property type="component" value="Unassembled WGS sequence"/>
</dbReference>
<gene>
    <name evidence="2" type="ORF">WB403_16515</name>
</gene>
<comment type="caution">
    <text evidence="2">The sequence shown here is derived from an EMBL/GenBank/DDBJ whole genome shotgun (WGS) entry which is preliminary data.</text>
</comment>
<reference evidence="2 3" key="1">
    <citation type="submission" date="2024-03" db="EMBL/GenBank/DDBJ databases">
        <title>First Report of Pectobacterium brasiliscabiei causing potato scab in china.</title>
        <authorList>
            <person name="Handique U."/>
        </authorList>
    </citation>
    <scope>NUCLEOTIDE SEQUENCE [LARGE SCALE GENOMIC DNA]</scope>
    <source>
        <strain evidence="2 3">ZRIMU1503</strain>
    </source>
</reference>